<evidence type="ECO:0000256" key="12">
    <source>
        <dbReference type="RuleBase" id="RU363002"/>
    </source>
</evidence>
<keyword evidence="6 11" id="KW-0479">Metal-binding</keyword>
<evidence type="ECO:0000256" key="5">
    <source>
        <dbReference type="ARBA" id="ARBA00022679"/>
    </source>
</evidence>
<comment type="catalytic activity">
    <reaction evidence="10 11 12">
        <text>L-threonyl-[protein] + FAD = FMN-L-threonyl-[protein] + AMP + H(+)</text>
        <dbReference type="Rhea" id="RHEA:36847"/>
        <dbReference type="Rhea" id="RHEA-COMP:11060"/>
        <dbReference type="Rhea" id="RHEA-COMP:11061"/>
        <dbReference type="ChEBI" id="CHEBI:15378"/>
        <dbReference type="ChEBI" id="CHEBI:30013"/>
        <dbReference type="ChEBI" id="CHEBI:57692"/>
        <dbReference type="ChEBI" id="CHEBI:74257"/>
        <dbReference type="ChEBI" id="CHEBI:456215"/>
        <dbReference type="EC" id="2.7.1.180"/>
    </reaction>
</comment>
<keyword evidence="12" id="KW-1003">Cell membrane</keyword>
<evidence type="ECO:0000256" key="2">
    <source>
        <dbReference type="ARBA" id="ARBA00011955"/>
    </source>
</evidence>
<dbReference type="RefSeq" id="WP_380743605.1">
    <property type="nucleotide sequence ID" value="NZ_JBHTLI010000001.1"/>
</dbReference>
<keyword evidence="4 11" id="KW-0285">Flavoprotein</keyword>
<evidence type="ECO:0000256" key="8">
    <source>
        <dbReference type="ARBA" id="ARBA00022842"/>
    </source>
</evidence>
<dbReference type="InterPro" id="IPR003374">
    <property type="entry name" value="ApbE-like_sf"/>
</dbReference>
<evidence type="ECO:0000256" key="11">
    <source>
        <dbReference type="PIRNR" id="PIRNR006268"/>
    </source>
</evidence>
<keyword evidence="12" id="KW-0997">Cell inner membrane</keyword>
<dbReference type="PANTHER" id="PTHR30040">
    <property type="entry name" value="THIAMINE BIOSYNTHESIS LIPOPROTEIN APBE"/>
    <property type="match status" value="1"/>
</dbReference>
<keyword evidence="12" id="KW-0472">Membrane</keyword>
<keyword evidence="12" id="KW-0449">Lipoprotein</keyword>
<dbReference type="EMBL" id="JBHTLI010000001">
    <property type="protein sequence ID" value="MFD1095132.1"/>
    <property type="molecule type" value="Genomic_DNA"/>
</dbReference>
<comment type="cofactor">
    <cofactor evidence="1 12">
        <name>Mg(2+)</name>
        <dbReference type="ChEBI" id="CHEBI:18420"/>
    </cofactor>
</comment>
<keyword evidence="8 11" id="KW-0460">Magnesium</keyword>
<organism evidence="13 14">
    <name type="scientific">Salegentibacter chungangensis</name>
    <dbReference type="NCBI Taxonomy" id="1335724"/>
    <lineage>
        <taxon>Bacteria</taxon>
        <taxon>Pseudomonadati</taxon>
        <taxon>Bacteroidota</taxon>
        <taxon>Flavobacteriia</taxon>
        <taxon>Flavobacteriales</taxon>
        <taxon>Flavobacteriaceae</taxon>
        <taxon>Salegentibacter</taxon>
    </lineage>
</organism>
<evidence type="ECO:0000256" key="7">
    <source>
        <dbReference type="ARBA" id="ARBA00022827"/>
    </source>
</evidence>
<accession>A0ABW3NRU7</accession>
<comment type="similarity">
    <text evidence="11 12">Belongs to the ApbE family.</text>
</comment>
<sequence length="336" mass="37823">MRKTIVLLCVFQLFMACKSSEEEVMVYRGEALGTTYQVKYFGEQIGMEKALDSIFEDINASMSTYREESDISRINAGDTLVTVNDHFREVFEASRRVYQESNGYFDPTVGILVNAYGFGPEKQLEEPEKATLDSLRAYVGFNRLQLSSDNKVKKDSAKVYLDFNAIAKGFTIDVIARYLDSKAIDNYLIELGGELVAKGRNLAKQDEWLVAIDDPRQEKGERKFQAILALKDQAMATSGNYRKFRVDSATGNRYVHTINPLTGLAEKSNLLSASVLAENCMLADAYATAFMALGLERSREMLEKLDGVEVYFIYAEDDKQKVSVFASEGFKKALRE</sequence>
<evidence type="ECO:0000256" key="1">
    <source>
        <dbReference type="ARBA" id="ARBA00001946"/>
    </source>
</evidence>
<dbReference type="Proteomes" id="UP001597131">
    <property type="component" value="Unassembled WGS sequence"/>
</dbReference>
<evidence type="ECO:0000313" key="14">
    <source>
        <dbReference type="Proteomes" id="UP001597131"/>
    </source>
</evidence>
<name>A0ABW3NRU7_9FLAO</name>
<reference evidence="14" key="1">
    <citation type="journal article" date="2019" name="Int. J. Syst. Evol. Microbiol.">
        <title>The Global Catalogue of Microorganisms (GCM) 10K type strain sequencing project: providing services to taxonomists for standard genome sequencing and annotation.</title>
        <authorList>
            <consortium name="The Broad Institute Genomics Platform"/>
            <consortium name="The Broad Institute Genome Sequencing Center for Infectious Disease"/>
            <person name="Wu L."/>
            <person name="Ma J."/>
        </authorList>
    </citation>
    <scope>NUCLEOTIDE SEQUENCE [LARGE SCALE GENOMIC DNA]</scope>
    <source>
        <strain evidence="14">CCUG 64793</strain>
    </source>
</reference>
<dbReference type="GO" id="GO:0016740">
    <property type="term" value="F:transferase activity"/>
    <property type="evidence" value="ECO:0007669"/>
    <property type="project" value="UniProtKB-KW"/>
</dbReference>
<dbReference type="PROSITE" id="PS51257">
    <property type="entry name" value="PROKAR_LIPOPROTEIN"/>
    <property type="match status" value="1"/>
</dbReference>
<comment type="subcellular location">
    <subcellularLocation>
        <location evidence="12">Cell inner membrane</location>
        <topology evidence="12">Lipid-anchor</topology>
        <orientation evidence="12">Periplasmic side</orientation>
    </subcellularLocation>
</comment>
<dbReference type="EC" id="2.7.1.180" evidence="2 11"/>
<dbReference type="InterPro" id="IPR024932">
    <property type="entry name" value="ApbE"/>
</dbReference>
<comment type="caution">
    <text evidence="13">The sequence shown here is derived from an EMBL/GenBank/DDBJ whole genome shotgun (WGS) entry which is preliminary data.</text>
</comment>
<keyword evidence="7 11" id="KW-0274">FAD</keyword>
<keyword evidence="14" id="KW-1185">Reference proteome</keyword>
<evidence type="ECO:0000256" key="10">
    <source>
        <dbReference type="ARBA" id="ARBA00048540"/>
    </source>
</evidence>
<dbReference type="PANTHER" id="PTHR30040:SF2">
    <property type="entry name" value="FAD:PROTEIN FMN TRANSFERASE"/>
    <property type="match status" value="1"/>
</dbReference>
<dbReference type="SUPFAM" id="SSF143631">
    <property type="entry name" value="ApbE-like"/>
    <property type="match status" value="1"/>
</dbReference>
<gene>
    <name evidence="13" type="ORF">ACFQ3Q_05170</name>
</gene>
<dbReference type="PIRSF" id="PIRSF006268">
    <property type="entry name" value="ApbE"/>
    <property type="match status" value="1"/>
</dbReference>
<evidence type="ECO:0000256" key="3">
    <source>
        <dbReference type="ARBA" id="ARBA00016337"/>
    </source>
</evidence>
<dbReference type="Pfam" id="PF02424">
    <property type="entry name" value="ApbE"/>
    <property type="match status" value="1"/>
</dbReference>
<comment type="function">
    <text evidence="12">Flavin transferase that catalyzes the transfer of the FMN moiety of FAD and its covalent binding to the hydroxyl group of a threonine residue in a target flavoprotein.</text>
</comment>
<proteinExistence type="inferred from homology"/>
<evidence type="ECO:0000256" key="6">
    <source>
        <dbReference type="ARBA" id="ARBA00022723"/>
    </source>
</evidence>
<evidence type="ECO:0000313" key="13">
    <source>
        <dbReference type="EMBL" id="MFD1095132.1"/>
    </source>
</evidence>
<protein>
    <recommendedName>
        <fullName evidence="3 11">FAD:protein FMN transferase</fullName>
        <ecNumber evidence="2 11">2.7.1.180</ecNumber>
    </recommendedName>
    <alternativeName>
        <fullName evidence="9 11">Flavin transferase</fullName>
    </alternativeName>
</protein>
<keyword evidence="5 11" id="KW-0808">Transferase</keyword>
<evidence type="ECO:0000256" key="4">
    <source>
        <dbReference type="ARBA" id="ARBA00022630"/>
    </source>
</evidence>
<dbReference type="Gene3D" id="3.10.520.10">
    <property type="entry name" value="ApbE-like domains"/>
    <property type="match status" value="1"/>
</dbReference>
<evidence type="ECO:0000256" key="9">
    <source>
        <dbReference type="ARBA" id="ARBA00031306"/>
    </source>
</evidence>